<evidence type="ECO:0000256" key="4">
    <source>
        <dbReference type="ARBA" id="ARBA00023136"/>
    </source>
</evidence>
<feature type="signal peptide" evidence="6">
    <location>
        <begin position="1"/>
        <end position="18"/>
    </location>
</feature>
<dbReference type="Pfam" id="PF07980">
    <property type="entry name" value="SusD_RagB"/>
    <property type="match status" value="1"/>
</dbReference>
<dbReference type="Pfam" id="PF14322">
    <property type="entry name" value="SusD-like_3"/>
    <property type="match status" value="1"/>
</dbReference>
<evidence type="ECO:0000256" key="2">
    <source>
        <dbReference type="ARBA" id="ARBA00006275"/>
    </source>
</evidence>
<dbReference type="GO" id="GO:0009279">
    <property type="term" value="C:cell outer membrane"/>
    <property type="evidence" value="ECO:0007669"/>
    <property type="project" value="UniProtKB-SubCell"/>
</dbReference>
<keyword evidence="4" id="KW-0472">Membrane</keyword>
<feature type="domain" description="SusD-like N-terminal" evidence="8">
    <location>
        <begin position="93"/>
        <end position="218"/>
    </location>
</feature>
<name>A0AAN4VYQ3_9BACT</name>
<dbReference type="PROSITE" id="PS51257">
    <property type="entry name" value="PROKAR_LIPOPROTEIN"/>
    <property type="match status" value="1"/>
</dbReference>
<comment type="similarity">
    <text evidence="2">Belongs to the SusD family.</text>
</comment>
<evidence type="ECO:0000313" key="9">
    <source>
        <dbReference type="EMBL" id="GJM62459.1"/>
    </source>
</evidence>
<evidence type="ECO:0000259" key="7">
    <source>
        <dbReference type="Pfam" id="PF07980"/>
    </source>
</evidence>
<organism evidence="9 10">
    <name type="scientific">Persicobacter diffluens</name>
    <dbReference type="NCBI Taxonomy" id="981"/>
    <lineage>
        <taxon>Bacteria</taxon>
        <taxon>Pseudomonadati</taxon>
        <taxon>Bacteroidota</taxon>
        <taxon>Cytophagia</taxon>
        <taxon>Cytophagales</taxon>
        <taxon>Persicobacteraceae</taxon>
        <taxon>Persicobacter</taxon>
    </lineage>
</organism>
<dbReference type="AlphaFoldDB" id="A0AAN4VYQ3"/>
<feature type="chain" id="PRO_5042899243" evidence="6">
    <location>
        <begin position="19"/>
        <end position="503"/>
    </location>
</feature>
<evidence type="ECO:0000256" key="6">
    <source>
        <dbReference type="SAM" id="SignalP"/>
    </source>
</evidence>
<dbReference type="EMBL" id="BQKE01000002">
    <property type="protein sequence ID" value="GJM62459.1"/>
    <property type="molecule type" value="Genomic_DNA"/>
</dbReference>
<gene>
    <name evidence="9" type="ORF">PEDI_30110</name>
</gene>
<dbReference type="Proteomes" id="UP001310022">
    <property type="component" value="Unassembled WGS sequence"/>
</dbReference>
<dbReference type="SUPFAM" id="SSF48452">
    <property type="entry name" value="TPR-like"/>
    <property type="match status" value="1"/>
</dbReference>
<dbReference type="InterPro" id="IPR011990">
    <property type="entry name" value="TPR-like_helical_dom_sf"/>
</dbReference>
<feature type="domain" description="RagB/SusD" evidence="7">
    <location>
        <begin position="377"/>
        <end position="476"/>
    </location>
</feature>
<evidence type="ECO:0000256" key="3">
    <source>
        <dbReference type="ARBA" id="ARBA00022729"/>
    </source>
</evidence>
<proteinExistence type="inferred from homology"/>
<dbReference type="InterPro" id="IPR012944">
    <property type="entry name" value="SusD_RagB_dom"/>
</dbReference>
<comment type="caution">
    <text evidence="9">The sequence shown here is derived from an EMBL/GenBank/DDBJ whole genome shotgun (WGS) entry which is preliminary data.</text>
</comment>
<keyword evidence="10" id="KW-1185">Reference proteome</keyword>
<accession>A0AAN4VYQ3</accession>
<dbReference type="Gene3D" id="1.25.40.390">
    <property type="match status" value="1"/>
</dbReference>
<dbReference type="CDD" id="cd08977">
    <property type="entry name" value="SusD"/>
    <property type="match status" value="1"/>
</dbReference>
<dbReference type="RefSeq" id="WP_338237747.1">
    <property type="nucleotide sequence ID" value="NZ_BQKE01000002.1"/>
</dbReference>
<reference evidence="9 10" key="1">
    <citation type="submission" date="2021-12" db="EMBL/GenBank/DDBJ databases">
        <title>Genome sequencing of bacteria with rrn-lacking chromosome and rrn-plasmid.</title>
        <authorList>
            <person name="Anda M."/>
            <person name="Iwasaki W."/>
        </authorList>
    </citation>
    <scope>NUCLEOTIDE SEQUENCE [LARGE SCALE GENOMIC DNA]</scope>
    <source>
        <strain evidence="9 10">NBRC 15940</strain>
    </source>
</reference>
<evidence type="ECO:0000259" key="8">
    <source>
        <dbReference type="Pfam" id="PF14322"/>
    </source>
</evidence>
<evidence type="ECO:0000256" key="5">
    <source>
        <dbReference type="ARBA" id="ARBA00023237"/>
    </source>
</evidence>
<dbReference type="InterPro" id="IPR033985">
    <property type="entry name" value="SusD-like_N"/>
</dbReference>
<keyword evidence="5" id="KW-0998">Cell outer membrane</keyword>
<sequence>MKRIFRNILLAVTLTFSAASCSLREDPYGFISERNFYETPQDARSALVYAYSILSDIEYYSRHYIIATEVPGEALTIKPDAGADQHELDRFEQQSNNQIITDMWRYAYIGINRCNSVIANVKDIPGLGEEEEKSILAEAKFLRALHYFNLVRFFGDVVLRTEQVSSKDDTAKGLSPMSEAYELIEQDLLEAEADLRAERSFGRTNQVAVQALLSKVYLHMASSADTGVPGYEWAGNAAALYQKAAEYASKVVFEQSVYEFEYDIQESWNVANRFSAKELIMVSATSRDGQVEGEYSKLPIMFTPYADGAKDLILPNGMMIRGGGFEHFFIEDAYFKAFETADKRKSEMIVDTVVIPAEGDDEEDRIMKYPGDLQSPFPTKFLDPEQSGAQTTCDTPILRFTDIMLVYAEAVGPTADAYRLVNMIRTRAGLADLKPGLGVAEFRNELIRERGWELAFEGHRLFDLRRTHNVEAVLEGEYGKTVTRGAYYYDIPQIEVDTNPEIN</sequence>
<protein>
    <submittedName>
        <fullName evidence="9">Membrane protein</fullName>
    </submittedName>
</protein>
<evidence type="ECO:0000256" key="1">
    <source>
        <dbReference type="ARBA" id="ARBA00004442"/>
    </source>
</evidence>
<comment type="subcellular location">
    <subcellularLocation>
        <location evidence="1">Cell outer membrane</location>
    </subcellularLocation>
</comment>
<evidence type="ECO:0000313" key="10">
    <source>
        <dbReference type="Proteomes" id="UP001310022"/>
    </source>
</evidence>
<keyword evidence="3 6" id="KW-0732">Signal</keyword>